<sequence>MLKAGTEKNGTRITTMTRNICISGGDGHTGFLIAELILTNNDFKSKVDSVNVLCLHPSGARAKELTKLGAKVIPHKPGRERDMVKTLKDSGSDTICLIPPAHKDKFDVTVELISATKKADIPNVLFISTAGCDVAERDKQPHLRQFIDLECLVMAAKGDGSTSTGHSPCIIRAGFYAEAQNDGILPLPISHSHLMAPVALGDISQLAAHVLTGKGQNGFDDRHRGQLMVCTGPKLCTGLQIAETASKMLGSSMEFEDVSEAEAKKVLKAQSDSDASELQYLLQYYSLVREGKTNYISTTAFVSVTGNHPQEPEDFFNTYAKSFLRKGGGEDGHASKKRKA</sequence>
<dbReference type="GO" id="GO:0005634">
    <property type="term" value="C:nucleus"/>
    <property type="evidence" value="ECO:0007669"/>
    <property type="project" value="TreeGrafter"/>
</dbReference>
<dbReference type="PANTHER" id="PTHR42748:SF22">
    <property type="entry name" value="NMRA-LIKE DOMAIN-CONTAINING PROTEIN"/>
    <property type="match status" value="1"/>
</dbReference>
<dbReference type="EMBL" id="KE747818">
    <property type="protein sequence ID" value="RMZ69481.1"/>
    <property type="molecule type" value="Genomic_DNA"/>
</dbReference>
<dbReference type="InterPro" id="IPR051164">
    <property type="entry name" value="NmrA-like_oxidored"/>
</dbReference>
<dbReference type="Gene3D" id="3.40.50.720">
    <property type="entry name" value="NAD(P)-binding Rossmann-like Domain"/>
    <property type="match status" value="1"/>
</dbReference>
<reference evidence="2 3" key="1">
    <citation type="journal article" date="2014" name="PLoS ONE">
        <title>De novo Genome Assembly of the Fungal Plant Pathogen Pyrenophora semeniperda.</title>
        <authorList>
            <person name="Soliai M.M."/>
            <person name="Meyer S.E."/>
            <person name="Udall J.A."/>
            <person name="Elzinga D.E."/>
            <person name="Hermansen R.A."/>
            <person name="Bodily P.M."/>
            <person name="Hart A.A."/>
            <person name="Coleman C.E."/>
        </authorList>
    </citation>
    <scope>NUCLEOTIDE SEQUENCE [LARGE SCALE GENOMIC DNA]</scope>
    <source>
        <strain evidence="2 3">CCB06</strain>
        <tissue evidence="2">Mycelium</tissue>
    </source>
</reference>
<dbReference type="SUPFAM" id="SSF51735">
    <property type="entry name" value="NAD(P)-binding Rossmann-fold domains"/>
    <property type="match status" value="1"/>
</dbReference>
<name>A0A3M7M4Q4_9PLEO</name>
<keyword evidence="3" id="KW-1185">Reference proteome</keyword>
<accession>A0A3M7M4Q4</accession>
<dbReference type="Proteomes" id="UP000265663">
    <property type="component" value="Unassembled WGS sequence"/>
</dbReference>
<dbReference type="InterPro" id="IPR036291">
    <property type="entry name" value="NAD(P)-bd_dom_sf"/>
</dbReference>
<gene>
    <name evidence="2" type="ORF">GMOD_00006297</name>
</gene>
<proteinExistence type="predicted"/>
<protein>
    <submittedName>
        <fullName evidence="2">Prestalk A differentiation A</fullName>
    </submittedName>
</protein>
<dbReference type="AlphaFoldDB" id="A0A3M7M4Q4"/>
<evidence type="ECO:0000256" key="1">
    <source>
        <dbReference type="ARBA" id="ARBA00022857"/>
    </source>
</evidence>
<organism evidence="2 3">
    <name type="scientific">Pyrenophora seminiperda CCB06</name>
    <dbReference type="NCBI Taxonomy" id="1302712"/>
    <lineage>
        <taxon>Eukaryota</taxon>
        <taxon>Fungi</taxon>
        <taxon>Dikarya</taxon>
        <taxon>Ascomycota</taxon>
        <taxon>Pezizomycotina</taxon>
        <taxon>Dothideomycetes</taxon>
        <taxon>Pleosporomycetidae</taxon>
        <taxon>Pleosporales</taxon>
        <taxon>Pleosporineae</taxon>
        <taxon>Pleosporaceae</taxon>
        <taxon>Pyrenophora</taxon>
    </lineage>
</organism>
<keyword evidence="1" id="KW-0521">NADP</keyword>
<dbReference type="OrthoDB" id="10254221at2759"/>
<dbReference type="PANTHER" id="PTHR42748">
    <property type="entry name" value="NITROGEN METABOLITE REPRESSION PROTEIN NMRA FAMILY MEMBER"/>
    <property type="match status" value="1"/>
</dbReference>
<evidence type="ECO:0000313" key="3">
    <source>
        <dbReference type="Proteomes" id="UP000265663"/>
    </source>
</evidence>
<evidence type="ECO:0000313" key="2">
    <source>
        <dbReference type="EMBL" id="RMZ69481.1"/>
    </source>
</evidence>